<dbReference type="Pfam" id="PF01135">
    <property type="entry name" value="PCMT"/>
    <property type="match status" value="1"/>
</dbReference>
<dbReference type="AlphaFoldDB" id="A0A1H8CHK3"/>
<dbReference type="GO" id="GO:0004719">
    <property type="term" value="F:protein-L-isoaspartate (D-aspartate) O-methyltransferase activity"/>
    <property type="evidence" value="ECO:0007669"/>
    <property type="project" value="UniProtKB-EC"/>
</dbReference>
<dbReference type="InterPro" id="IPR027573">
    <property type="entry name" value="Methyltran_FxLD"/>
</dbReference>
<evidence type="ECO:0000256" key="1">
    <source>
        <dbReference type="ARBA" id="ARBA00004496"/>
    </source>
</evidence>
<gene>
    <name evidence="12" type="ORF">SAMN05660976_06395</name>
</gene>
<evidence type="ECO:0000256" key="3">
    <source>
        <dbReference type="ARBA" id="ARBA00011890"/>
    </source>
</evidence>
<protein>
    <recommendedName>
        <fullName evidence="4">Protein-L-isoaspartate O-methyltransferase</fullName>
        <ecNumber evidence="3">2.1.1.77</ecNumber>
    </recommendedName>
    <alternativeName>
        <fullName evidence="11">L-isoaspartyl protein carboxyl methyltransferase</fullName>
    </alternativeName>
    <alternativeName>
        <fullName evidence="9">Protein L-isoaspartyl methyltransferase</fullName>
    </alternativeName>
    <alternativeName>
        <fullName evidence="10">Protein-beta-aspartate methyltransferase</fullName>
    </alternativeName>
</protein>
<keyword evidence="8" id="KW-0949">S-adenosyl-L-methionine</keyword>
<accession>A0A1H8CHK3</accession>
<dbReference type="SUPFAM" id="SSF53335">
    <property type="entry name" value="S-adenosyl-L-methionine-dependent methyltransferases"/>
    <property type="match status" value="1"/>
</dbReference>
<sequence length="391" mass="42746">MVAELRECGVIRSPEVAAAFAKVPREKFAPEASLSAAYSVRDTVVTKRDAEGRATSSISAPWLQAEMLEAARLRPGARVLEVGSGGYNAALIAELVGPEGVVISMDIDPFVTGRATRFLAETGYPHVKVVLGDAERAADELGPFDVILVTIGAWDCPWGHLLAPGGRMIVPLRFCGLTRSFTFVREDDHFAGLNPTVCGFIPIQGAGAHREHTAALADRTVNLLVDAGPALDVAALDLALDGNRTEQWTGVTVGYGERFDTLHLWVATRTETFGVIRRDPERGSDRVEPAMRWFTPALVTPDSFAYLTLRPEQRKDGERGQRRYELGVYGHGRSGDDLVRRLALEVVTWNSEWRAHPGPDFSLYPIGASVPAPAIGRIFPKRHTQLVMAWR</sequence>
<evidence type="ECO:0000256" key="6">
    <source>
        <dbReference type="ARBA" id="ARBA00022603"/>
    </source>
</evidence>
<dbReference type="NCBIfam" id="TIGR04364">
    <property type="entry name" value="methyltran_FxLD"/>
    <property type="match status" value="1"/>
</dbReference>
<dbReference type="CDD" id="cd02440">
    <property type="entry name" value="AdoMet_MTases"/>
    <property type="match status" value="1"/>
</dbReference>
<name>A0A1H8CHK3_9ACTN</name>
<keyword evidence="5" id="KW-0963">Cytoplasm</keyword>
<evidence type="ECO:0000256" key="11">
    <source>
        <dbReference type="ARBA" id="ARBA00031350"/>
    </source>
</evidence>
<evidence type="ECO:0000313" key="12">
    <source>
        <dbReference type="EMBL" id="SEM93894.1"/>
    </source>
</evidence>
<dbReference type="PANTHER" id="PTHR11579:SF0">
    <property type="entry name" value="PROTEIN-L-ISOASPARTATE(D-ASPARTATE) O-METHYLTRANSFERASE"/>
    <property type="match status" value="1"/>
</dbReference>
<dbReference type="OrthoDB" id="4035289at2"/>
<evidence type="ECO:0000256" key="10">
    <source>
        <dbReference type="ARBA" id="ARBA00031323"/>
    </source>
</evidence>
<dbReference type="PANTHER" id="PTHR11579">
    <property type="entry name" value="PROTEIN-L-ISOASPARTATE O-METHYLTRANSFERASE"/>
    <property type="match status" value="1"/>
</dbReference>
<evidence type="ECO:0000256" key="5">
    <source>
        <dbReference type="ARBA" id="ARBA00022490"/>
    </source>
</evidence>
<keyword evidence="7 12" id="KW-0808">Transferase</keyword>
<evidence type="ECO:0000256" key="2">
    <source>
        <dbReference type="ARBA" id="ARBA00005369"/>
    </source>
</evidence>
<proteinExistence type="inferred from homology"/>
<dbReference type="GO" id="GO:0032259">
    <property type="term" value="P:methylation"/>
    <property type="evidence" value="ECO:0007669"/>
    <property type="project" value="UniProtKB-KW"/>
</dbReference>
<keyword evidence="13" id="KW-1185">Reference proteome</keyword>
<evidence type="ECO:0000256" key="8">
    <source>
        <dbReference type="ARBA" id="ARBA00022691"/>
    </source>
</evidence>
<evidence type="ECO:0000256" key="7">
    <source>
        <dbReference type="ARBA" id="ARBA00022679"/>
    </source>
</evidence>
<dbReference type="InterPro" id="IPR029063">
    <property type="entry name" value="SAM-dependent_MTases_sf"/>
</dbReference>
<dbReference type="Gene3D" id="3.40.50.150">
    <property type="entry name" value="Vaccinia Virus protein VP39"/>
    <property type="match status" value="1"/>
</dbReference>
<comment type="subcellular location">
    <subcellularLocation>
        <location evidence="1">Cytoplasm</location>
    </subcellularLocation>
</comment>
<comment type="similarity">
    <text evidence="2">Belongs to the methyltransferase superfamily. L-isoaspartyl/D-aspartyl protein methyltransferase family.</text>
</comment>
<evidence type="ECO:0000256" key="9">
    <source>
        <dbReference type="ARBA" id="ARBA00030757"/>
    </source>
</evidence>
<organism evidence="12 13">
    <name type="scientific">Nonomuraea pusilla</name>
    <dbReference type="NCBI Taxonomy" id="46177"/>
    <lineage>
        <taxon>Bacteria</taxon>
        <taxon>Bacillati</taxon>
        <taxon>Actinomycetota</taxon>
        <taxon>Actinomycetes</taxon>
        <taxon>Streptosporangiales</taxon>
        <taxon>Streptosporangiaceae</taxon>
        <taxon>Nonomuraea</taxon>
    </lineage>
</organism>
<evidence type="ECO:0000313" key="13">
    <source>
        <dbReference type="Proteomes" id="UP000198953"/>
    </source>
</evidence>
<dbReference type="InterPro" id="IPR000682">
    <property type="entry name" value="PCMT"/>
</dbReference>
<dbReference type="STRING" id="46177.SAMN05660976_06395"/>
<dbReference type="EC" id="2.1.1.77" evidence="3"/>
<keyword evidence="6 12" id="KW-0489">Methyltransferase</keyword>
<evidence type="ECO:0000256" key="4">
    <source>
        <dbReference type="ARBA" id="ARBA00013346"/>
    </source>
</evidence>
<reference evidence="12 13" key="1">
    <citation type="submission" date="2016-10" db="EMBL/GenBank/DDBJ databases">
        <authorList>
            <person name="de Groot N.N."/>
        </authorList>
    </citation>
    <scope>NUCLEOTIDE SEQUENCE [LARGE SCALE GENOMIC DNA]</scope>
    <source>
        <strain evidence="12 13">DSM 43357</strain>
    </source>
</reference>
<dbReference type="EMBL" id="FOBF01000019">
    <property type="protein sequence ID" value="SEM93894.1"/>
    <property type="molecule type" value="Genomic_DNA"/>
</dbReference>
<dbReference type="Proteomes" id="UP000198953">
    <property type="component" value="Unassembled WGS sequence"/>
</dbReference>
<dbReference type="GO" id="GO:0005737">
    <property type="term" value="C:cytoplasm"/>
    <property type="evidence" value="ECO:0007669"/>
    <property type="project" value="UniProtKB-SubCell"/>
</dbReference>